<feature type="region of interest" description="Disordered" evidence="6">
    <location>
        <begin position="82"/>
        <end position="107"/>
    </location>
</feature>
<keyword evidence="2" id="KW-0805">Transcription regulation</keyword>
<dbReference type="NCBIfam" id="TIGR02983">
    <property type="entry name" value="SigE-fam_strep"/>
    <property type="match status" value="1"/>
</dbReference>
<evidence type="ECO:0000256" key="1">
    <source>
        <dbReference type="ARBA" id="ARBA00010641"/>
    </source>
</evidence>
<dbReference type="InterPro" id="IPR007627">
    <property type="entry name" value="RNA_pol_sigma70_r2"/>
</dbReference>
<evidence type="ECO:0000256" key="4">
    <source>
        <dbReference type="ARBA" id="ARBA00023125"/>
    </source>
</evidence>
<keyword evidence="9" id="KW-0240">DNA-directed RNA polymerase</keyword>
<dbReference type="GO" id="GO:0016987">
    <property type="term" value="F:sigma factor activity"/>
    <property type="evidence" value="ECO:0007669"/>
    <property type="project" value="UniProtKB-KW"/>
</dbReference>
<dbReference type="PANTHER" id="PTHR43133:SF50">
    <property type="entry name" value="ECF RNA POLYMERASE SIGMA FACTOR SIGM"/>
    <property type="match status" value="1"/>
</dbReference>
<feature type="domain" description="RNA polymerase sigma-70 region 2" evidence="7">
    <location>
        <begin position="17"/>
        <end position="82"/>
    </location>
</feature>
<dbReference type="CDD" id="cd06171">
    <property type="entry name" value="Sigma70_r4"/>
    <property type="match status" value="1"/>
</dbReference>
<dbReference type="InterPro" id="IPR013324">
    <property type="entry name" value="RNA_pol_sigma_r3/r4-like"/>
</dbReference>
<dbReference type="SUPFAM" id="SSF88659">
    <property type="entry name" value="Sigma3 and sigma4 domains of RNA polymerase sigma factors"/>
    <property type="match status" value="1"/>
</dbReference>
<evidence type="ECO:0000256" key="6">
    <source>
        <dbReference type="SAM" id="MobiDB-lite"/>
    </source>
</evidence>
<gene>
    <name evidence="9" type="ORF">GCM10011366_25620</name>
</gene>
<dbReference type="Gene3D" id="1.10.1740.10">
    <property type="match status" value="1"/>
</dbReference>
<dbReference type="EMBL" id="BMEM01000004">
    <property type="protein sequence ID" value="GGF56637.1"/>
    <property type="molecule type" value="Genomic_DNA"/>
</dbReference>
<dbReference type="Pfam" id="PF04542">
    <property type="entry name" value="Sigma70_r2"/>
    <property type="match status" value="1"/>
</dbReference>
<evidence type="ECO:0000256" key="3">
    <source>
        <dbReference type="ARBA" id="ARBA00023082"/>
    </source>
</evidence>
<keyword evidence="3" id="KW-0731">Sigma factor</keyword>
<accession>A0A917F901</accession>
<feature type="domain" description="RNA polymerase sigma-70 region 4" evidence="8">
    <location>
        <begin position="120"/>
        <end position="165"/>
    </location>
</feature>
<name>A0A917F901_9MICO</name>
<proteinExistence type="inferred from homology"/>
<dbReference type="InterPro" id="IPR013325">
    <property type="entry name" value="RNA_pol_sigma_r2"/>
</dbReference>
<dbReference type="RefSeq" id="WP_229735247.1">
    <property type="nucleotide sequence ID" value="NZ_BAABKH010000014.1"/>
</dbReference>
<dbReference type="NCBIfam" id="TIGR02937">
    <property type="entry name" value="sigma70-ECF"/>
    <property type="match status" value="1"/>
</dbReference>
<keyword evidence="5" id="KW-0804">Transcription</keyword>
<dbReference type="Gene3D" id="1.10.10.10">
    <property type="entry name" value="Winged helix-like DNA-binding domain superfamily/Winged helix DNA-binding domain"/>
    <property type="match status" value="1"/>
</dbReference>
<reference evidence="9" key="2">
    <citation type="submission" date="2020-09" db="EMBL/GenBank/DDBJ databases">
        <authorList>
            <person name="Sun Q."/>
            <person name="Zhou Y."/>
        </authorList>
    </citation>
    <scope>NUCLEOTIDE SEQUENCE</scope>
    <source>
        <strain evidence="9">CGMCC 1.12160</strain>
    </source>
</reference>
<sequence length="178" mass="19548">MRLFGGSGRQAEAEAYVEAAMPRLVGLAFALTGHKADAEDLVQDTLALVVTKWSRVREAENIDAYVRRTMINTLASRKRRRSSTELVSHETVTADWSAPPSPAADQDSVDRATVLAMVRALPDRQRAVVALRYYEDLADREIAHALGCSEQAVRSAAHAALRSLRSLVPTHLGEEAQR</sequence>
<dbReference type="Proteomes" id="UP000605670">
    <property type="component" value="Unassembled WGS sequence"/>
</dbReference>
<comment type="similarity">
    <text evidence="1">Belongs to the sigma-70 factor family. ECF subfamily.</text>
</comment>
<evidence type="ECO:0000259" key="7">
    <source>
        <dbReference type="Pfam" id="PF04542"/>
    </source>
</evidence>
<evidence type="ECO:0000256" key="2">
    <source>
        <dbReference type="ARBA" id="ARBA00023015"/>
    </source>
</evidence>
<reference evidence="9" key="1">
    <citation type="journal article" date="2014" name="Int. J. Syst. Evol. Microbiol.">
        <title>Complete genome sequence of Corynebacterium casei LMG S-19264T (=DSM 44701T), isolated from a smear-ripened cheese.</title>
        <authorList>
            <consortium name="US DOE Joint Genome Institute (JGI-PGF)"/>
            <person name="Walter F."/>
            <person name="Albersmeier A."/>
            <person name="Kalinowski J."/>
            <person name="Ruckert C."/>
        </authorList>
    </citation>
    <scope>NUCLEOTIDE SEQUENCE</scope>
    <source>
        <strain evidence="9">CGMCC 1.12160</strain>
    </source>
</reference>
<evidence type="ECO:0000256" key="5">
    <source>
        <dbReference type="ARBA" id="ARBA00023163"/>
    </source>
</evidence>
<evidence type="ECO:0000259" key="8">
    <source>
        <dbReference type="Pfam" id="PF04545"/>
    </source>
</evidence>
<feature type="compositionally biased region" description="Low complexity" evidence="6">
    <location>
        <begin position="94"/>
        <end position="106"/>
    </location>
</feature>
<organism evidence="9 10">
    <name type="scientific">Ornithinimicrobium tianjinense</name>
    <dbReference type="NCBI Taxonomy" id="1195761"/>
    <lineage>
        <taxon>Bacteria</taxon>
        <taxon>Bacillati</taxon>
        <taxon>Actinomycetota</taxon>
        <taxon>Actinomycetes</taxon>
        <taxon>Micrococcales</taxon>
        <taxon>Ornithinimicrobiaceae</taxon>
        <taxon>Ornithinimicrobium</taxon>
    </lineage>
</organism>
<comment type="caution">
    <text evidence="9">The sequence shown here is derived from an EMBL/GenBank/DDBJ whole genome shotgun (WGS) entry which is preliminary data.</text>
</comment>
<dbReference type="InterPro" id="IPR007630">
    <property type="entry name" value="RNA_pol_sigma70_r4"/>
</dbReference>
<dbReference type="GO" id="GO:0003677">
    <property type="term" value="F:DNA binding"/>
    <property type="evidence" value="ECO:0007669"/>
    <property type="project" value="UniProtKB-KW"/>
</dbReference>
<dbReference type="SUPFAM" id="SSF88946">
    <property type="entry name" value="Sigma2 domain of RNA polymerase sigma factors"/>
    <property type="match status" value="1"/>
</dbReference>
<dbReference type="InterPro" id="IPR014284">
    <property type="entry name" value="RNA_pol_sigma-70_dom"/>
</dbReference>
<dbReference type="InterPro" id="IPR036388">
    <property type="entry name" value="WH-like_DNA-bd_sf"/>
</dbReference>
<dbReference type="GO" id="GO:0006352">
    <property type="term" value="P:DNA-templated transcription initiation"/>
    <property type="evidence" value="ECO:0007669"/>
    <property type="project" value="InterPro"/>
</dbReference>
<dbReference type="InterPro" id="IPR039425">
    <property type="entry name" value="RNA_pol_sigma-70-like"/>
</dbReference>
<dbReference type="Pfam" id="PF04545">
    <property type="entry name" value="Sigma70_r4"/>
    <property type="match status" value="1"/>
</dbReference>
<keyword evidence="10" id="KW-1185">Reference proteome</keyword>
<dbReference type="InterPro" id="IPR014325">
    <property type="entry name" value="RNA_pol_sigma-E_actinobac"/>
</dbReference>
<dbReference type="AlphaFoldDB" id="A0A917F901"/>
<dbReference type="GO" id="GO:0000428">
    <property type="term" value="C:DNA-directed RNA polymerase complex"/>
    <property type="evidence" value="ECO:0007669"/>
    <property type="project" value="UniProtKB-KW"/>
</dbReference>
<protein>
    <submittedName>
        <fullName evidence="9">DNA-directed RNA polymerase sigma-70 factor</fullName>
    </submittedName>
</protein>
<evidence type="ECO:0000313" key="10">
    <source>
        <dbReference type="Proteomes" id="UP000605670"/>
    </source>
</evidence>
<dbReference type="PANTHER" id="PTHR43133">
    <property type="entry name" value="RNA POLYMERASE ECF-TYPE SIGMA FACTO"/>
    <property type="match status" value="1"/>
</dbReference>
<evidence type="ECO:0000313" key="9">
    <source>
        <dbReference type="EMBL" id="GGF56637.1"/>
    </source>
</evidence>
<keyword evidence="4" id="KW-0238">DNA-binding</keyword>